<dbReference type="EMBL" id="JAEEGB010000017">
    <property type="protein sequence ID" value="MBI6873998.1"/>
    <property type="molecule type" value="Genomic_DNA"/>
</dbReference>
<proteinExistence type="predicted"/>
<gene>
    <name evidence="1" type="ORF">I6U51_15030</name>
</gene>
<dbReference type="SUPFAM" id="SSF160544">
    <property type="entry name" value="EscU C-terminal domain-like"/>
    <property type="match status" value="1"/>
</dbReference>
<dbReference type="InterPro" id="IPR006135">
    <property type="entry name" value="T3SS_substrate_exporter"/>
</dbReference>
<keyword evidence="2" id="KW-1185">Reference proteome</keyword>
<dbReference type="RefSeq" id="WP_211143413.1">
    <property type="nucleotide sequence ID" value="NZ_JAEEGB010000017.1"/>
</dbReference>
<dbReference type="Proteomes" id="UP000622687">
    <property type="component" value="Unassembled WGS sequence"/>
</dbReference>
<evidence type="ECO:0000313" key="1">
    <source>
        <dbReference type="EMBL" id="MBI6873998.1"/>
    </source>
</evidence>
<dbReference type="PANTHER" id="PTHR30531">
    <property type="entry name" value="FLAGELLAR BIOSYNTHETIC PROTEIN FLHB"/>
    <property type="match status" value="1"/>
</dbReference>
<comment type="caution">
    <text evidence="1">The sequence shown here is derived from an EMBL/GenBank/DDBJ whole genome shotgun (WGS) entry which is preliminary data.</text>
</comment>
<sequence>MNKKKKAAALKYEHGYSAPVVTAAGMGYVADKIIERAEENNVPIVYDEELSSLLSNVDVGDAIPFELYNAVAKVIAYVMDVDKNLNK</sequence>
<dbReference type="AlphaFoldDB" id="A0A934I0A8"/>
<reference evidence="1" key="1">
    <citation type="submission" date="2020-12" db="EMBL/GenBank/DDBJ databases">
        <title>Clostridium thailandense sp. nov., a novel acetogenic bacterium isolated from peat land soil in Thailand.</title>
        <authorList>
            <person name="Chaikitkaew S."/>
            <person name="Birkeland N.K."/>
        </authorList>
    </citation>
    <scope>NUCLEOTIDE SEQUENCE</scope>
    <source>
        <strain evidence="1">DSM 17425</strain>
    </source>
</reference>
<protein>
    <submittedName>
        <fullName evidence="1">EscU/YscU/HrcU family type III secretion system export apparatus switch protein</fullName>
    </submittedName>
</protein>
<organism evidence="1 2">
    <name type="scientific">Clostridium aciditolerans</name>
    <dbReference type="NCBI Taxonomy" id="339861"/>
    <lineage>
        <taxon>Bacteria</taxon>
        <taxon>Bacillati</taxon>
        <taxon>Bacillota</taxon>
        <taxon>Clostridia</taxon>
        <taxon>Eubacteriales</taxon>
        <taxon>Clostridiaceae</taxon>
        <taxon>Clostridium</taxon>
    </lineage>
</organism>
<dbReference type="PANTHER" id="PTHR30531:SF12">
    <property type="entry name" value="FLAGELLAR BIOSYNTHETIC PROTEIN FLHB"/>
    <property type="match status" value="1"/>
</dbReference>
<dbReference type="Pfam" id="PF01312">
    <property type="entry name" value="Bac_export_2"/>
    <property type="match status" value="1"/>
</dbReference>
<dbReference type="GO" id="GO:0009306">
    <property type="term" value="P:protein secretion"/>
    <property type="evidence" value="ECO:0007669"/>
    <property type="project" value="InterPro"/>
</dbReference>
<dbReference type="GO" id="GO:0005886">
    <property type="term" value="C:plasma membrane"/>
    <property type="evidence" value="ECO:0007669"/>
    <property type="project" value="TreeGrafter"/>
</dbReference>
<evidence type="ECO:0000313" key="2">
    <source>
        <dbReference type="Proteomes" id="UP000622687"/>
    </source>
</evidence>
<accession>A0A934I0A8</accession>
<dbReference type="InterPro" id="IPR029025">
    <property type="entry name" value="T3SS_substrate_exporter_C"/>
</dbReference>
<dbReference type="Gene3D" id="3.40.1690.10">
    <property type="entry name" value="secretion proteins EscU"/>
    <property type="match status" value="1"/>
</dbReference>
<name>A0A934I0A8_9CLOT</name>